<dbReference type="SUPFAM" id="SSF81321">
    <property type="entry name" value="Family A G protein-coupled receptor-like"/>
    <property type="match status" value="1"/>
</dbReference>
<dbReference type="Pfam" id="PF00001">
    <property type="entry name" value="7tm_1"/>
    <property type="match status" value="1"/>
</dbReference>
<feature type="transmembrane region" description="Helical" evidence="8">
    <location>
        <begin position="77"/>
        <end position="96"/>
    </location>
</feature>
<dbReference type="PANTHER" id="PTHR45695:SF37">
    <property type="entry name" value="FREE FATTY ACID RECEPTOR 4-LIKE"/>
    <property type="match status" value="1"/>
</dbReference>
<gene>
    <name evidence="10" type="ORF">DPMN_166364</name>
</gene>
<evidence type="ECO:0000256" key="2">
    <source>
        <dbReference type="ARBA" id="ARBA00022692"/>
    </source>
</evidence>
<name>A0A9D4EWQ7_DREPO</name>
<feature type="transmembrane region" description="Helical" evidence="8">
    <location>
        <begin position="116"/>
        <end position="134"/>
    </location>
</feature>
<feature type="domain" description="G-protein coupled receptors family 1 profile" evidence="9">
    <location>
        <begin position="56"/>
        <end position="324"/>
    </location>
</feature>
<keyword evidence="3 8" id="KW-1133">Transmembrane helix</keyword>
<keyword evidence="7" id="KW-0807">Transducer</keyword>
<keyword evidence="4" id="KW-0297">G-protein coupled receptor</keyword>
<comment type="caution">
    <text evidence="10">The sequence shown here is derived from an EMBL/GenBank/DDBJ whole genome shotgun (WGS) entry which is preliminary data.</text>
</comment>
<evidence type="ECO:0000256" key="1">
    <source>
        <dbReference type="ARBA" id="ARBA00004141"/>
    </source>
</evidence>
<dbReference type="GO" id="GO:0005886">
    <property type="term" value="C:plasma membrane"/>
    <property type="evidence" value="ECO:0007669"/>
    <property type="project" value="TreeGrafter"/>
</dbReference>
<evidence type="ECO:0000256" key="6">
    <source>
        <dbReference type="ARBA" id="ARBA00023170"/>
    </source>
</evidence>
<dbReference type="Proteomes" id="UP000828390">
    <property type="component" value="Unassembled WGS sequence"/>
</dbReference>
<feature type="transmembrane region" description="Helical" evidence="8">
    <location>
        <begin position="268"/>
        <end position="290"/>
    </location>
</feature>
<reference evidence="10" key="1">
    <citation type="journal article" date="2019" name="bioRxiv">
        <title>The Genome of the Zebra Mussel, Dreissena polymorpha: A Resource for Invasive Species Research.</title>
        <authorList>
            <person name="McCartney M.A."/>
            <person name="Auch B."/>
            <person name="Kono T."/>
            <person name="Mallez S."/>
            <person name="Zhang Y."/>
            <person name="Obille A."/>
            <person name="Becker A."/>
            <person name="Abrahante J.E."/>
            <person name="Garbe J."/>
            <person name="Badalamenti J.P."/>
            <person name="Herman A."/>
            <person name="Mangelson H."/>
            <person name="Liachko I."/>
            <person name="Sullivan S."/>
            <person name="Sone E.D."/>
            <person name="Koren S."/>
            <person name="Silverstein K.A.T."/>
            <person name="Beckman K.B."/>
            <person name="Gohl D.M."/>
        </authorList>
    </citation>
    <scope>NUCLEOTIDE SEQUENCE</scope>
    <source>
        <strain evidence="10">Duluth1</strain>
        <tissue evidence="10">Whole animal</tissue>
    </source>
</reference>
<protein>
    <recommendedName>
        <fullName evidence="9">G-protein coupled receptors family 1 profile domain-containing protein</fullName>
    </recommendedName>
</protein>
<evidence type="ECO:0000313" key="11">
    <source>
        <dbReference type="Proteomes" id="UP000828390"/>
    </source>
</evidence>
<evidence type="ECO:0000256" key="7">
    <source>
        <dbReference type="ARBA" id="ARBA00023224"/>
    </source>
</evidence>
<dbReference type="Gene3D" id="1.20.1070.10">
    <property type="entry name" value="Rhodopsin 7-helix transmembrane proteins"/>
    <property type="match status" value="1"/>
</dbReference>
<evidence type="ECO:0000259" key="9">
    <source>
        <dbReference type="PROSITE" id="PS50262"/>
    </source>
</evidence>
<dbReference type="AlphaFoldDB" id="A0A9D4EWQ7"/>
<evidence type="ECO:0000313" key="10">
    <source>
        <dbReference type="EMBL" id="KAH3788229.1"/>
    </source>
</evidence>
<reference evidence="10" key="2">
    <citation type="submission" date="2020-11" db="EMBL/GenBank/DDBJ databases">
        <authorList>
            <person name="McCartney M.A."/>
            <person name="Auch B."/>
            <person name="Kono T."/>
            <person name="Mallez S."/>
            <person name="Becker A."/>
            <person name="Gohl D.M."/>
            <person name="Silverstein K.A.T."/>
            <person name="Koren S."/>
            <person name="Bechman K.B."/>
            <person name="Herman A."/>
            <person name="Abrahante J.E."/>
            <person name="Garbe J."/>
        </authorList>
    </citation>
    <scope>NUCLEOTIDE SEQUENCE</scope>
    <source>
        <strain evidence="10">Duluth1</strain>
        <tissue evidence="10">Whole animal</tissue>
    </source>
</reference>
<comment type="subcellular location">
    <subcellularLocation>
        <location evidence="1">Membrane</location>
        <topology evidence="1">Multi-pass membrane protein</topology>
    </subcellularLocation>
</comment>
<evidence type="ECO:0000256" key="5">
    <source>
        <dbReference type="ARBA" id="ARBA00023136"/>
    </source>
</evidence>
<keyword evidence="6" id="KW-0675">Receptor</keyword>
<dbReference type="SMART" id="SM01381">
    <property type="entry name" value="7TM_GPCR_Srsx"/>
    <property type="match status" value="1"/>
</dbReference>
<dbReference type="PROSITE" id="PS50262">
    <property type="entry name" value="G_PROTEIN_RECEP_F1_2"/>
    <property type="match status" value="1"/>
</dbReference>
<sequence length="370" mass="41842">MTCSGDQIDKSFICIGNGSQSKSFFTFYSQFNRNWGGEGVLEAVVMLVIAIMSVTGNLVICFFILKSKTTRTVTNVLVCNMALADIAYCLSAPFVAYVRVHGTWTLGDGMCRVLMYWMHVCGVVMIWTLTAISIDRYVNIRVGVTSSRKLRKVHLVGICSLIWIVSLLFFLPFAIYFEVKEGVTGNQQVIQFCTLDWPWERHFPLIYTALIALFCFFIPVNIITLSYYIIFQTFRRSRRAVGSFSRSSKQVDSKNAARRSKQQKVVRTLVLIVLVFIAMWLPLFIVIALVEYDVSNHVNGMHSNALIWAVIFAYGNSLANAIMYGSVFVQLWNSVFGCCRRQIIPGENETVIIDNNARTSVHHVSAVTNF</sequence>
<accession>A0A9D4EWQ7</accession>
<feature type="transmembrane region" description="Helical" evidence="8">
    <location>
        <begin position="155"/>
        <end position="177"/>
    </location>
</feature>
<evidence type="ECO:0000256" key="4">
    <source>
        <dbReference type="ARBA" id="ARBA00023040"/>
    </source>
</evidence>
<keyword evidence="5 8" id="KW-0472">Membrane</keyword>
<dbReference type="PANTHER" id="PTHR45695">
    <property type="entry name" value="LEUCOKININ RECEPTOR-RELATED"/>
    <property type="match status" value="1"/>
</dbReference>
<keyword evidence="2 8" id="KW-0812">Transmembrane</keyword>
<dbReference type="PRINTS" id="PR00237">
    <property type="entry name" value="GPCRRHODOPSN"/>
</dbReference>
<feature type="transmembrane region" description="Helical" evidence="8">
    <location>
        <begin position="305"/>
        <end position="332"/>
    </location>
</feature>
<feature type="transmembrane region" description="Helical" evidence="8">
    <location>
        <begin position="43"/>
        <end position="65"/>
    </location>
</feature>
<proteinExistence type="predicted"/>
<evidence type="ECO:0000256" key="8">
    <source>
        <dbReference type="SAM" id="Phobius"/>
    </source>
</evidence>
<evidence type="ECO:0000256" key="3">
    <source>
        <dbReference type="ARBA" id="ARBA00022989"/>
    </source>
</evidence>
<dbReference type="GO" id="GO:0004930">
    <property type="term" value="F:G protein-coupled receptor activity"/>
    <property type="evidence" value="ECO:0007669"/>
    <property type="project" value="UniProtKB-KW"/>
</dbReference>
<organism evidence="10 11">
    <name type="scientific">Dreissena polymorpha</name>
    <name type="common">Zebra mussel</name>
    <name type="synonym">Mytilus polymorpha</name>
    <dbReference type="NCBI Taxonomy" id="45954"/>
    <lineage>
        <taxon>Eukaryota</taxon>
        <taxon>Metazoa</taxon>
        <taxon>Spiralia</taxon>
        <taxon>Lophotrochozoa</taxon>
        <taxon>Mollusca</taxon>
        <taxon>Bivalvia</taxon>
        <taxon>Autobranchia</taxon>
        <taxon>Heteroconchia</taxon>
        <taxon>Euheterodonta</taxon>
        <taxon>Imparidentia</taxon>
        <taxon>Neoheterodontei</taxon>
        <taxon>Myida</taxon>
        <taxon>Dreissenoidea</taxon>
        <taxon>Dreissenidae</taxon>
        <taxon>Dreissena</taxon>
    </lineage>
</organism>
<dbReference type="InterPro" id="IPR000276">
    <property type="entry name" value="GPCR_Rhodpsn"/>
</dbReference>
<feature type="transmembrane region" description="Helical" evidence="8">
    <location>
        <begin position="205"/>
        <end position="230"/>
    </location>
</feature>
<dbReference type="CDD" id="cd00637">
    <property type="entry name" value="7tm_classA_rhodopsin-like"/>
    <property type="match status" value="1"/>
</dbReference>
<dbReference type="EMBL" id="JAIWYP010000008">
    <property type="protein sequence ID" value="KAH3788229.1"/>
    <property type="molecule type" value="Genomic_DNA"/>
</dbReference>
<keyword evidence="11" id="KW-1185">Reference proteome</keyword>
<dbReference type="InterPro" id="IPR017452">
    <property type="entry name" value="GPCR_Rhodpsn_7TM"/>
</dbReference>